<evidence type="ECO:0000313" key="21">
    <source>
        <dbReference type="Proteomes" id="UP000541332"/>
    </source>
</evidence>
<comment type="caution">
    <text evidence="20">The sequence shown here is derived from an EMBL/GenBank/DDBJ whole genome shotgun (WGS) entry which is preliminary data.</text>
</comment>
<evidence type="ECO:0000256" key="10">
    <source>
        <dbReference type="ARBA" id="ARBA00023015"/>
    </source>
</evidence>
<accession>A0A7L4FEX6</accession>
<dbReference type="CDD" id="cd19192">
    <property type="entry name" value="PR-SET_PRDM8"/>
    <property type="match status" value="1"/>
</dbReference>
<dbReference type="PROSITE" id="PS00028">
    <property type="entry name" value="ZINC_FINGER_C2H2_1"/>
    <property type="match status" value="2"/>
</dbReference>
<feature type="region of interest" description="Disordered" evidence="17">
    <location>
        <begin position="208"/>
        <end position="438"/>
    </location>
</feature>
<feature type="compositionally biased region" description="Low complexity" evidence="17">
    <location>
        <begin position="208"/>
        <end position="245"/>
    </location>
</feature>
<evidence type="ECO:0000313" key="20">
    <source>
        <dbReference type="EMBL" id="NXW85515.1"/>
    </source>
</evidence>
<dbReference type="SUPFAM" id="SSF57667">
    <property type="entry name" value="beta-beta-alpha zinc fingers"/>
    <property type="match status" value="1"/>
</dbReference>
<evidence type="ECO:0000259" key="18">
    <source>
        <dbReference type="PROSITE" id="PS50157"/>
    </source>
</evidence>
<keyword evidence="2" id="KW-0489">Methyltransferase</keyword>
<dbReference type="PANTHER" id="PTHR16516">
    <property type="entry name" value="AGAP007109-PA"/>
    <property type="match status" value="1"/>
</dbReference>
<dbReference type="Gene3D" id="3.30.160.60">
    <property type="entry name" value="Classic Zinc Finger"/>
    <property type="match status" value="1"/>
</dbReference>
<evidence type="ECO:0000256" key="15">
    <source>
        <dbReference type="ARBA" id="ARBA00082172"/>
    </source>
</evidence>
<dbReference type="Proteomes" id="UP000541332">
    <property type="component" value="Unassembled WGS sequence"/>
</dbReference>
<dbReference type="InterPro" id="IPR044402">
    <property type="entry name" value="PRDM8-like_PR/SET"/>
</dbReference>
<feature type="domain" description="SET" evidence="19">
    <location>
        <begin position="16"/>
        <end position="131"/>
    </location>
</feature>
<keyword evidence="11" id="KW-0238">DNA-binding</keyword>
<dbReference type="Pfam" id="PF00096">
    <property type="entry name" value="zf-C2H2"/>
    <property type="match status" value="1"/>
</dbReference>
<dbReference type="PROSITE" id="PS50157">
    <property type="entry name" value="ZINC_FINGER_C2H2_2"/>
    <property type="match status" value="2"/>
</dbReference>
<keyword evidence="4" id="KW-0949">S-adenosyl-L-methionine</keyword>
<dbReference type="PANTHER" id="PTHR16516:SF7">
    <property type="entry name" value="PR DOMAIN ZINC FINGER PROTEIN 8"/>
    <property type="match status" value="1"/>
</dbReference>
<dbReference type="InterPro" id="IPR013087">
    <property type="entry name" value="Znf_C2H2_type"/>
</dbReference>
<dbReference type="InterPro" id="IPR052296">
    <property type="entry name" value="TR-Histone_Methyltrans"/>
</dbReference>
<dbReference type="InterPro" id="IPR001214">
    <property type="entry name" value="SET_dom"/>
</dbReference>
<dbReference type="GO" id="GO:0032259">
    <property type="term" value="P:methylation"/>
    <property type="evidence" value="ECO:0007669"/>
    <property type="project" value="UniProtKB-KW"/>
</dbReference>
<dbReference type="GO" id="GO:0003677">
    <property type="term" value="F:DNA binding"/>
    <property type="evidence" value="ECO:0007669"/>
    <property type="project" value="UniProtKB-KW"/>
</dbReference>
<feature type="non-terminal residue" evidence="20">
    <location>
        <position position="1"/>
    </location>
</feature>
<dbReference type="GO" id="GO:0014003">
    <property type="term" value="P:oligodendrocyte development"/>
    <property type="evidence" value="ECO:0007669"/>
    <property type="project" value="TreeGrafter"/>
</dbReference>
<keyword evidence="3" id="KW-0808">Transferase</keyword>
<feature type="compositionally biased region" description="Basic residues" evidence="17">
    <location>
        <begin position="325"/>
        <end position="341"/>
    </location>
</feature>
<keyword evidence="13" id="KW-0539">Nucleus</keyword>
<dbReference type="FunFam" id="2.170.270.10:FF:000012">
    <property type="entry name" value="PR domain zinc finger protein 8"/>
    <property type="match status" value="1"/>
</dbReference>
<keyword evidence="21" id="KW-1185">Reference proteome</keyword>
<feature type="compositionally biased region" description="Low complexity" evidence="17">
    <location>
        <begin position="349"/>
        <end position="359"/>
    </location>
</feature>
<keyword evidence="10" id="KW-0805">Transcription regulation</keyword>
<keyword evidence="12" id="KW-0804">Transcription</keyword>
<reference evidence="20 21" key="1">
    <citation type="submission" date="2020-02" db="EMBL/GenBank/DDBJ databases">
        <title>Bird 10,000 Genomes (B10K) Project - Family phase.</title>
        <authorList>
            <person name="Zhang G."/>
        </authorList>
    </citation>
    <scope>NUCLEOTIDE SEQUENCE [LARGE SCALE GENOMIC DNA]</scope>
    <source>
        <strain evidence="20">B10K-DU-006-06</strain>
    </source>
</reference>
<evidence type="ECO:0000256" key="17">
    <source>
        <dbReference type="SAM" id="MobiDB-lite"/>
    </source>
</evidence>
<evidence type="ECO:0000256" key="13">
    <source>
        <dbReference type="ARBA" id="ARBA00023242"/>
    </source>
</evidence>
<evidence type="ECO:0000256" key="4">
    <source>
        <dbReference type="ARBA" id="ARBA00022691"/>
    </source>
</evidence>
<evidence type="ECO:0000256" key="16">
    <source>
        <dbReference type="PROSITE-ProRule" id="PRU00042"/>
    </source>
</evidence>
<evidence type="ECO:0000256" key="14">
    <source>
        <dbReference type="ARBA" id="ARBA00067591"/>
    </source>
</evidence>
<sequence length="609" mass="64170">MEDAGVQRGIWDGDAKTVQQCLTDIFTSVYTTCDIPENAIFGPCVLSHTSLYDSIAFIALKSTDKRTVPYIFRVDTSAANGSSEGLMWLRLVQSAREREEQNLEAYIKSGQLFYRSLRRIAKDEELLVWYGKELTELLLLSPARAPARSNGGCPARPPRVPFPRPRVTRGCRGGVEKGGCAGSPGASLPALADRCSRVCVSCPACVRPQARRPSPAPSAASASSSSCPLPPISGSAAPRRCTALTPAPPPRLPAARTAPAKSRRPANTASLAGRSTTLSPSPTAAAPPPAPSHPRTSTTWRGSWKTPAAATAGPRGDRRPPTAAPRRRPGKRSAGTPRRRSGAPGRGCGAASRRSGRGYPPRPRRSRCAPRSSSTGRPAPTAAWRRAAASSRRPARRRGRPSAAPSWSGGGPGGPGGGAEERKSAFSQPARSFPHVPPLVLGQKLGGLGEPCPDGAAAPARLYAAEALAVKLPGGSEAASGGGGGGGGGGLPKQSPFLYATAFWPKSSAAAAVAAAAAGPLQLQLPSALTLLPPSFTSLCLPAQNWCAKCNASFRMTSDLVYHMRSHHKKEYALEPLVKRRREEKLKCPICNESFRERHHLSRHMTSHN</sequence>
<organism evidence="20 21">
    <name type="scientific">Pampusana beccarii</name>
    <name type="common">Western bronze ground-dove</name>
    <dbReference type="NCBI Taxonomy" id="2953425"/>
    <lineage>
        <taxon>Eukaryota</taxon>
        <taxon>Metazoa</taxon>
        <taxon>Chordata</taxon>
        <taxon>Craniata</taxon>
        <taxon>Vertebrata</taxon>
        <taxon>Euteleostomi</taxon>
        <taxon>Archelosauria</taxon>
        <taxon>Archosauria</taxon>
        <taxon>Dinosauria</taxon>
        <taxon>Saurischia</taxon>
        <taxon>Theropoda</taxon>
        <taxon>Coelurosauria</taxon>
        <taxon>Aves</taxon>
        <taxon>Neognathae</taxon>
        <taxon>Neoaves</taxon>
        <taxon>Columbimorphae</taxon>
        <taxon>Columbiformes</taxon>
        <taxon>Columbidae</taxon>
        <taxon>Pampusana</taxon>
    </lineage>
</organism>
<evidence type="ECO:0000256" key="2">
    <source>
        <dbReference type="ARBA" id="ARBA00022603"/>
    </source>
</evidence>
<dbReference type="EMBL" id="VWYH01003319">
    <property type="protein sequence ID" value="NXW85515.1"/>
    <property type="molecule type" value="Genomic_DNA"/>
</dbReference>
<evidence type="ECO:0000259" key="19">
    <source>
        <dbReference type="PROSITE" id="PS50280"/>
    </source>
</evidence>
<dbReference type="GO" id="GO:0005654">
    <property type="term" value="C:nucleoplasm"/>
    <property type="evidence" value="ECO:0007669"/>
    <property type="project" value="UniProtKB-ARBA"/>
</dbReference>
<evidence type="ECO:0000256" key="1">
    <source>
        <dbReference type="ARBA" id="ARBA00004123"/>
    </source>
</evidence>
<dbReference type="InterPro" id="IPR036236">
    <property type="entry name" value="Znf_C2H2_sf"/>
</dbReference>
<feature type="non-terminal residue" evidence="20">
    <location>
        <position position="609"/>
    </location>
</feature>
<dbReference type="PROSITE" id="PS50280">
    <property type="entry name" value="SET"/>
    <property type="match status" value="1"/>
</dbReference>
<dbReference type="GO" id="GO:0006355">
    <property type="term" value="P:regulation of DNA-templated transcription"/>
    <property type="evidence" value="ECO:0007669"/>
    <property type="project" value="TreeGrafter"/>
</dbReference>
<feature type="compositionally biased region" description="Low complexity" evidence="17">
    <location>
        <begin position="275"/>
        <end position="284"/>
    </location>
</feature>
<evidence type="ECO:0000256" key="11">
    <source>
        <dbReference type="ARBA" id="ARBA00023125"/>
    </source>
</evidence>
<feature type="compositionally biased region" description="Low complexity" evidence="17">
    <location>
        <begin position="369"/>
        <end position="392"/>
    </location>
</feature>
<protein>
    <recommendedName>
        <fullName evidence="14">PR domain zinc finger protein 8</fullName>
    </recommendedName>
    <alternativeName>
        <fullName evidence="15">PR domain-containing protein 8</fullName>
    </alternativeName>
</protein>
<evidence type="ECO:0000256" key="5">
    <source>
        <dbReference type="ARBA" id="ARBA00022723"/>
    </source>
</evidence>
<evidence type="ECO:0000256" key="12">
    <source>
        <dbReference type="ARBA" id="ARBA00023163"/>
    </source>
</evidence>
<dbReference type="SMART" id="SM00355">
    <property type="entry name" value="ZnF_C2H2"/>
    <property type="match status" value="2"/>
</dbReference>
<feature type="compositionally biased region" description="Polar residues" evidence="17">
    <location>
        <begin position="265"/>
        <end position="274"/>
    </location>
</feature>
<keyword evidence="9" id="KW-0524">Neurogenesis</keyword>
<dbReference type="AlphaFoldDB" id="A0A7L4FEX6"/>
<keyword evidence="7 16" id="KW-0863">Zinc-finger</keyword>
<evidence type="ECO:0000256" key="7">
    <source>
        <dbReference type="ARBA" id="ARBA00022771"/>
    </source>
</evidence>
<dbReference type="OrthoDB" id="5814089at2759"/>
<proteinExistence type="predicted"/>
<feature type="domain" description="C2H2-type" evidence="18">
    <location>
        <begin position="545"/>
        <end position="573"/>
    </location>
</feature>
<dbReference type="Gene3D" id="2.170.270.10">
    <property type="entry name" value="SET domain"/>
    <property type="match status" value="1"/>
</dbReference>
<dbReference type="Pfam" id="PF21549">
    <property type="entry name" value="PRDM2_PR"/>
    <property type="match status" value="1"/>
</dbReference>
<keyword evidence="8" id="KW-0862">Zinc</keyword>
<feature type="compositionally biased region" description="Gly residues" evidence="17">
    <location>
        <begin position="408"/>
        <end position="418"/>
    </location>
</feature>
<dbReference type="GO" id="GO:0008168">
    <property type="term" value="F:methyltransferase activity"/>
    <property type="evidence" value="ECO:0007669"/>
    <property type="project" value="UniProtKB-KW"/>
</dbReference>
<evidence type="ECO:0000256" key="8">
    <source>
        <dbReference type="ARBA" id="ARBA00022833"/>
    </source>
</evidence>
<keyword evidence="6" id="KW-0677">Repeat</keyword>
<feature type="domain" description="C2H2-type" evidence="18">
    <location>
        <begin position="586"/>
        <end position="609"/>
    </location>
</feature>
<comment type="subcellular location">
    <subcellularLocation>
        <location evidence="1">Nucleus</location>
    </subcellularLocation>
</comment>
<evidence type="ECO:0000256" key="6">
    <source>
        <dbReference type="ARBA" id="ARBA00022737"/>
    </source>
</evidence>
<dbReference type="InterPro" id="IPR046341">
    <property type="entry name" value="SET_dom_sf"/>
</dbReference>
<evidence type="ECO:0000256" key="9">
    <source>
        <dbReference type="ARBA" id="ARBA00022902"/>
    </source>
</evidence>
<gene>
    <name evidence="20" type="primary">Prdm8</name>
    <name evidence="20" type="ORF">ALOBEC_R14837</name>
</gene>
<evidence type="ECO:0000256" key="3">
    <source>
        <dbReference type="ARBA" id="ARBA00022679"/>
    </source>
</evidence>
<name>A0A7L4FEX6_9COLU</name>
<keyword evidence="5" id="KW-0479">Metal-binding</keyword>
<dbReference type="GO" id="GO:0008270">
    <property type="term" value="F:zinc ion binding"/>
    <property type="evidence" value="ECO:0007669"/>
    <property type="project" value="UniProtKB-KW"/>
</dbReference>